<comment type="caution">
    <text evidence="1">The sequence shown here is derived from an EMBL/GenBank/DDBJ whole genome shotgun (WGS) entry which is preliminary data.</text>
</comment>
<dbReference type="OrthoDB" id="5333917at2759"/>
<gene>
    <name evidence="1" type="ORF">HYH02_013373</name>
</gene>
<dbReference type="AlphaFoldDB" id="A0A835ST53"/>
<dbReference type="Gene3D" id="3.40.630.30">
    <property type="match status" value="1"/>
</dbReference>
<sequence length="270" mass="28501">MAPAAAEMAQAVGPVGSHTIAKGAGGAAFFDVVFGFPQYQTLITARNSTANGGNAIGDPKQQQQQAEGGGEELVAVGYAAPCVWGGASLEDLPPTWDHVLATARTMLHDPANAPKPTAMSALAVEVSPQHQGGGLSQAVLRHMKAVAKGLRAKGLIAPIRPILKPQYPLVAMEDYITWHVPDPRDPAGPPVVFDPWLRTHIRLGARILKVAKCSALVAAPVADWEAWTRMRFLSSGPYTVPGGLNVVQVDLSTDTAVYAEDNVWVAHVLD</sequence>
<evidence type="ECO:0000313" key="2">
    <source>
        <dbReference type="Proteomes" id="UP000613740"/>
    </source>
</evidence>
<evidence type="ECO:0000313" key="1">
    <source>
        <dbReference type="EMBL" id="KAG2431386.1"/>
    </source>
</evidence>
<accession>A0A835ST53</accession>
<protein>
    <submittedName>
        <fullName evidence="1">Uncharacterized protein</fullName>
    </submittedName>
</protein>
<dbReference type="EMBL" id="JAEHOD010000073">
    <property type="protein sequence ID" value="KAG2431386.1"/>
    <property type="molecule type" value="Genomic_DNA"/>
</dbReference>
<organism evidence="1 2">
    <name type="scientific">Chlamydomonas schloesseri</name>
    <dbReference type="NCBI Taxonomy" id="2026947"/>
    <lineage>
        <taxon>Eukaryota</taxon>
        <taxon>Viridiplantae</taxon>
        <taxon>Chlorophyta</taxon>
        <taxon>core chlorophytes</taxon>
        <taxon>Chlorophyceae</taxon>
        <taxon>CS clade</taxon>
        <taxon>Chlamydomonadales</taxon>
        <taxon>Chlamydomonadaceae</taxon>
        <taxon>Chlamydomonas</taxon>
    </lineage>
</organism>
<keyword evidence="2" id="KW-1185">Reference proteome</keyword>
<dbReference type="Proteomes" id="UP000613740">
    <property type="component" value="Unassembled WGS sequence"/>
</dbReference>
<reference evidence="1" key="1">
    <citation type="journal article" date="2020" name="bioRxiv">
        <title>Comparative genomics of Chlamydomonas.</title>
        <authorList>
            <person name="Craig R.J."/>
            <person name="Hasan A.R."/>
            <person name="Ness R.W."/>
            <person name="Keightley P.D."/>
        </authorList>
    </citation>
    <scope>NUCLEOTIDE SEQUENCE</scope>
    <source>
        <strain evidence="1">CCAP 11/173</strain>
    </source>
</reference>
<proteinExistence type="predicted"/>
<name>A0A835ST53_9CHLO</name>